<dbReference type="PROSITE" id="PS00086">
    <property type="entry name" value="CYTOCHROME_P450"/>
    <property type="match status" value="1"/>
</dbReference>
<keyword evidence="7 8" id="KW-0408">Iron</keyword>
<dbReference type="InterPro" id="IPR001128">
    <property type="entry name" value="Cyt_P450"/>
</dbReference>
<organism evidence="10 11">
    <name type="scientific">Oryza sativa subsp. japonica</name>
    <name type="common">Rice</name>
    <dbReference type="NCBI Taxonomy" id="39947"/>
    <lineage>
        <taxon>Eukaryota</taxon>
        <taxon>Viridiplantae</taxon>
        <taxon>Streptophyta</taxon>
        <taxon>Embryophyta</taxon>
        <taxon>Tracheophyta</taxon>
        <taxon>Spermatophyta</taxon>
        <taxon>Magnoliopsida</taxon>
        <taxon>Liliopsida</taxon>
        <taxon>Poales</taxon>
        <taxon>Poaceae</taxon>
        <taxon>BOP clade</taxon>
        <taxon>Oryzoideae</taxon>
        <taxon>Oryzeae</taxon>
        <taxon>Oryzinae</taxon>
        <taxon>Oryza</taxon>
        <taxon>Oryza sativa</taxon>
    </lineage>
</organism>
<keyword evidence="9" id="KW-0503">Monooxygenase</keyword>
<dbReference type="GO" id="GO:0020037">
    <property type="term" value="F:heme binding"/>
    <property type="evidence" value="ECO:0007669"/>
    <property type="project" value="InterPro"/>
</dbReference>
<evidence type="ECO:0000256" key="1">
    <source>
        <dbReference type="ARBA" id="ARBA00001971"/>
    </source>
</evidence>
<keyword evidence="4 8" id="KW-0479">Metal-binding</keyword>
<dbReference type="CDD" id="cd11043">
    <property type="entry name" value="CYP90-like"/>
    <property type="match status" value="1"/>
</dbReference>
<evidence type="ECO:0000256" key="3">
    <source>
        <dbReference type="ARBA" id="ARBA00022692"/>
    </source>
</evidence>
<dbReference type="SUPFAM" id="SSF48264">
    <property type="entry name" value="Cytochrome P450"/>
    <property type="match status" value="1"/>
</dbReference>
<sequence length="505" mass="54882">MLASAENEADPRSMDASAMLVALLTILATAAAAAAAAAVASSSLRRRKNQPPGSLGLPVVGHTLALLRALRSNAAEDWLRRRAAAYGPVSTISLFGRPTAFLAGASCNKLLFSSDKLAAMSSASFLRMVGRRNIREVAGDDHRRVRAMMARFLRLDAVKNYVSAMDDEVRRHLRAEWGGRAAVAVMPSMKSLTFDVMCTVLFGLERRGDHAAVRRELSSEFQQLVRGIWAVPVNLPFTTFGKCLAASRRGRRAVAWIVEERRRAMPRGGGGGGSAGDLVTHMLAEGMDEEEIIDNVVFLMVAAHDTTAVLLTFLLRHLDGNRAAYERVAAEQEAIAAQRRRRGGSGSALTWDDLAGMRYTWAAAMETLRMVPPTFANMRKAVADVEVGGYVIPKWWQVITAATMTHLDPTIFPDPGRFEPARFEAAAAKSAPPPFSYVPFGGGARACPGNEFARAETLVAMHYIVTGFRWRLAAGCDGGFSRHPLPCPNQGLLLDIEPKEYNELC</sequence>
<keyword evidence="8 9" id="KW-0349">Heme</keyword>
<dbReference type="InterPro" id="IPR036396">
    <property type="entry name" value="Cyt_P450_sf"/>
</dbReference>
<evidence type="ECO:0000313" key="11">
    <source>
        <dbReference type="Proteomes" id="UP000000763"/>
    </source>
</evidence>
<evidence type="ECO:0000256" key="4">
    <source>
        <dbReference type="ARBA" id="ARBA00022723"/>
    </source>
</evidence>
<dbReference type="AlphaFoldDB" id="Q6H5A9"/>
<proteinExistence type="inferred from homology"/>
<evidence type="ECO:0000256" key="9">
    <source>
        <dbReference type="RuleBase" id="RU000461"/>
    </source>
</evidence>
<dbReference type="EMBL" id="AP005702">
    <property type="protein sequence ID" value="BAD26090.1"/>
    <property type="molecule type" value="Genomic_DNA"/>
</dbReference>
<dbReference type="GO" id="GO:0005506">
    <property type="term" value="F:iron ion binding"/>
    <property type="evidence" value="ECO:0007669"/>
    <property type="project" value="InterPro"/>
</dbReference>
<evidence type="ECO:0000256" key="5">
    <source>
        <dbReference type="ARBA" id="ARBA00022989"/>
    </source>
</evidence>
<comment type="similarity">
    <text evidence="2 9">Belongs to the cytochrome P450 family.</text>
</comment>
<evidence type="ECO:0000256" key="7">
    <source>
        <dbReference type="ARBA" id="ARBA00023004"/>
    </source>
</evidence>
<keyword evidence="5" id="KW-0472">Membrane</keyword>
<name>Q6H5A9_ORYSJ</name>
<feature type="binding site" description="axial binding residue" evidence="8">
    <location>
        <position position="447"/>
    </location>
    <ligand>
        <name>heme</name>
        <dbReference type="ChEBI" id="CHEBI:30413"/>
    </ligand>
    <ligandPart>
        <name>Fe</name>
        <dbReference type="ChEBI" id="CHEBI:18248"/>
    </ligandPart>
</feature>
<dbReference type="InterPro" id="IPR017972">
    <property type="entry name" value="Cyt_P450_CS"/>
</dbReference>
<dbReference type="PRINTS" id="PR00385">
    <property type="entry name" value="P450"/>
</dbReference>
<dbReference type="FunFam" id="1.10.630.10:FF:000022">
    <property type="entry name" value="Taxadiene 5-alpha hydroxylase"/>
    <property type="match status" value="1"/>
</dbReference>
<evidence type="ECO:0000256" key="2">
    <source>
        <dbReference type="ARBA" id="ARBA00010617"/>
    </source>
</evidence>
<accession>Q6H5A9</accession>
<dbReference type="GO" id="GO:0016705">
    <property type="term" value="F:oxidoreductase activity, acting on paired donors, with incorporation or reduction of molecular oxygen"/>
    <property type="evidence" value="ECO:0007669"/>
    <property type="project" value="InterPro"/>
</dbReference>
<keyword evidence="6 9" id="KW-0560">Oxidoreductase</keyword>
<evidence type="ECO:0000313" key="10">
    <source>
        <dbReference type="EMBL" id="BAD26090.1"/>
    </source>
</evidence>
<reference evidence="11" key="2">
    <citation type="journal article" date="2008" name="Nucleic Acids Res.">
        <title>The rice annotation project database (RAP-DB): 2008 update.</title>
        <authorList>
            <consortium name="The rice annotation project (RAP)"/>
        </authorList>
    </citation>
    <scope>GENOME REANNOTATION</scope>
    <source>
        <strain evidence="11">cv. Nipponbare</strain>
    </source>
</reference>
<evidence type="ECO:0000256" key="6">
    <source>
        <dbReference type="ARBA" id="ARBA00023002"/>
    </source>
</evidence>
<evidence type="ECO:0000256" key="8">
    <source>
        <dbReference type="PIRSR" id="PIRSR602401-1"/>
    </source>
</evidence>
<dbReference type="Pfam" id="PF00067">
    <property type="entry name" value="p450"/>
    <property type="match status" value="1"/>
</dbReference>
<reference evidence="11" key="1">
    <citation type="journal article" date="2005" name="Nature">
        <title>The map-based sequence of the rice genome.</title>
        <authorList>
            <consortium name="International rice genome sequencing project (IRGSP)"/>
            <person name="Matsumoto T."/>
            <person name="Wu J."/>
            <person name="Kanamori H."/>
            <person name="Katayose Y."/>
            <person name="Fujisawa M."/>
            <person name="Namiki N."/>
            <person name="Mizuno H."/>
            <person name="Yamamoto K."/>
            <person name="Antonio B.A."/>
            <person name="Baba T."/>
            <person name="Sakata K."/>
            <person name="Nagamura Y."/>
            <person name="Aoki H."/>
            <person name="Arikawa K."/>
            <person name="Arita K."/>
            <person name="Bito T."/>
            <person name="Chiden Y."/>
            <person name="Fujitsuka N."/>
            <person name="Fukunaka R."/>
            <person name="Hamada M."/>
            <person name="Harada C."/>
            <person name="Hayashi A."/>
            <person name="Hijishita S."/>
            <person name="Honda M."/>
            <person name="Hosokawa S."/>
            <person name="Ichikawa Y."/>
            <person name="Idonuma A."/>
            <person name="Iijima M."/>
            <person name="Ikeda M."/>
            <person name="Ikeno M."/>
            <person name="Ito K."/>
            <person name="Ito S."/>
            <person name="Ito T."/>
            <person name="Ito Y."/>
            <person name="Ito Y."/>
            <person name="Iwabuchi A."/>
            <person name="Kamiya K."/>
            <person name="Karasawa W."/>
            <person name="Kurita K."/>
            <person name="Katagiri S."/>
            <person name="Kikuta A."/>
            <person name="Kobayashi H."/>
            <person name="Kobayashi N."/>
            <person name="Machita K."/>
            <person name="Maehara T."/>
            <person name="Masukawa M."/>
            <person name="Mizubayashi T."/>
            <person name="Mukai Y."/>
            <person name="Nagasaki H."/>
            <person name="Nagata Y."/>
            <person name="Naito S."/>
            <person name="Nakashima M."/>
            <person name="Nakama Y."/>
            <person name="Nakamichi Y."/>
            <person name="Nakamura M."/>
            <person name="Meguro A."/>
            <person name="Negishi M."/>
            <person name="Ohta I."/>
            <person name="Ohta T."/>
            <person name="Okamoto M."/>
            <person name="Ono N."/>
            <person name="Saji S."/>
            <person name="Sakaguchi M."/>
            <person name="Sakai K."/>
            <person name="Shibata M."/>
            <person name="Shimokawa T."/>
            <person name="Song J."/>
            <person name="Takazaki Y."/>
            <person name="Terasawa K."/>
            <person name="Tsugane M."/>
            <person name="Tsuji K."/>
            <person name="Ueda S."/>
            <person name="Waki K."/>
            <person name="Yamagata H."/>
            <person name="Yamamoto M."/>
            <person name="Yamamoto S."/>
            <person name="Yamane H."/>
            <person name="Yoshiki S."/>
            <person name="Yoshihara R."/>
            <person name="Yukawa K."/>
            <person name="Zhong H."/>
            <person name="Yano M."/>
            <person name="Yuan Q."/>
            <person name="Ouyang S."/>
            <person name="Liu J."/>
            <person name="Jones K.M."/>
            <person name="Gansberger K."/>
            <person name="Moffat K."/>
            <person name="Hill J."/>
            <person name="Bera J."/>
            <person name="Fadrosh D."/>
            <person name="Jin S."/>
            <person name="Johri S."/>
            <person name="Kim M."/>
            <person name="Overton L."/>
            <person name="Reardon M."/>
            <person name="Tsitrin T."/>
            <person name="Vuong H."/>
            <person name="Weaver B."/>
            <person name="Ciecko A."/>
            <person name="Tallon L."/>
            <person name="Jackson J."/>
            <person name="Pai G."/>
            <person name="Aken S.V."/>
            <person name="Utterback T."/>
            <person name="Reidmuller S."/>
            <person name="Feldblyum T."/>
            <person name="Hsiao J."/>
            <person name="Zismann V."/>
            <person name="Iobst S."/>
            <person name="de Vazeille A.R."/>
            <person name="Buell C.R."/>
            <person name="Ying K."/>
            <person name="Li Y."/>
            <person name="Lu T."/>
            <person name="Huang Y."/>
            <person name="Zhao Q."/>
            <person name="Feng Q."/>
            <person name="Zhang L."/>
            <person name="Zhu J."/>
            <person name="Weng Q."/>
            <person name="Mu J."/>
            <person name="Lu Y."/>
            <person name="Fan D."/>
            <person name="Liu Y."/>
            <person name="Guan J."/>
            <person name="Zhang Y."/>
            <person name="Yu S."/>
            <person name="Liu X."/>
            <person name="Zhang Y."/>
            <person name="Hong G."/>
            <person name="Han B."/>
            <person name="Choisne N."/>
            <person name="Demange N."/>
            <person name="Orjeda G."/>
            <person name="Samain S."/>
            <person name="Cattolico L."/>
            <person name="Pelletier E."/>
            <person name="Couloux A."/>
            <person name="Segurens B."/>
            <person name="Wincker P."/>
            <person name="D'Hont A."/>
            <person name="Scarpelli C."/>
            <person name="Weissenbach J."/>
            <person name="Salanoubat M."/>
            <person name="Quetier F."/>
            <person name="Yu Y."/>
            <person name="Kim H.R."/>
            <person name="Rambo T."/>
            <person name="Currie J."/>
            <person name="Collura K."/>
            <person name="Luo M."/>
            <person name="Yang T."/>
            <person name="Ammiraju J.S.S."/>
            <person name="Engler F."/>
            <person name="Soderlund C."/>
            <person name="Wing R.A."/>
            <person name="Palmer L.E."/>
            <person name="de la Bastide M."/>
            <person name="Spiegel L."/>
            <person name="Nascimento L."/>
            <person name="Zutavern T."/>
            <person name="O'Shaughnessy A."/>
            <person name="Dike S."/>
            <person name="Dedhia N."/>
            <person name="Preston R."/>
            <person name="Balija V."/>
            <person name="McCombie W.R."/>
            <person name="Chow T."/>
            <person name="Chen H."/>
            <person name="Chung M."/>
            <person name="Chen C."/>
            <person name="Shaw J."/>
            <person name="Wu H."/>
            <person name="Hsiao K."/>
            <person name="Chao Y."/>
            <person name="Chu M."/>
            <person name="Cheng C."/>
            <person name="Hour A."/>
            <person name="Lee P."/>
            <person name="Lin S."/>
            <person name="Lin Y."/>
            <person name="Liou J."/>
            <person name="Liu S."/>
            <person name="Hsing Y."/>
            <person name="Raghuvanshi S."/>
            <person name="Mohanty A."/>
            <person name="Bharti A.K."/>
            <person name="Gaur A."/>
            <person name="Gupta V."/>
            <person name="Kumar D."/>
            <person name="Ravi V."/>
            <person name="Vij S."/>
            <person name="Kapur A."/>
            <person name="Khurana P."/>
            <person name="Khurana P."/>
            <person name="Khurana J.P."/>
            <person name="Tyagi A.K."/>
            <person name="Gaikwad K."/>
            <person name="Singh A."/>
            <person name="Dalal V."/>
            <person name="Srivastava S."/>
            <person name="Dixit A."/>
            <person name="Pal A.K."/>
            <person name="Ghazi I.A."/>
            <person name="Yadav M."/>
            <person name="Pandit A."/>
            <person name="Bhargava A."/>
            <person name="Sureshbabu K."/>
            <person name="Batra K."/>
            <person name="Sharma T.R."/>
            <person name="Mohapatra T."/>
            <person name="Singh N.K."/>
            <person name="Messing J."/>
            <person name="Nelson A.B."/>
            <person name="Fuks G."/>
            <person name="Kavchok S."/>
            <person name="Keizer G."/>
            <person name="Linton E."/>
            <person name="Llaca V."/>
            <person name="Song R."/>
            <person name="Tanyolac B."/>
            <person name="Young S."/>
            <person name="Ho-Il K."/>
            <person name="Hahn J.H."/>
            <person name="Sangsakoo G."/>
            <person name="Vanavichit A."/>
            <person name="de Mattos Luiz.A.T."/>
            <person name="Zimmer P.D."/>
            <person name="Malone G."/>
            <person name="Dellagostin O."/>
            <person name="de Oliveira A.C."/>
            <person name="Bevan M."/>
            <person name="Bancroft I."/>
            <person name="Minx P."/>
            <person name="Cordum H."/>
            <person name="Wilson R."/>
            <person name="Cheng Z."/>
            <person name="Jin W."/>
            <person name="Jiang J."/>
            <person name="Leong S.A."/>
            <person name="Iwama H."/>
            <person name="Gojobori T."/>
            <person name="Itoh T."/>
            <person name="Niimura Y."/>
            <person name="Fujii Y."/>
            <person name="Habara T."/>
            <person name="Sakai H."/>
            <person name="Sato Y."/>
            <person name="Wilson G."/>
            <person name="Kumar K."/>
            <person name="McCouch S."/>
            <person name="Juretic N."/>
            <person name="Hoen D."/>
            <person name="Wright S."/>
            <person name="Bruskiewich R."/>
            <person name="Bureau T."/>
            <person name="Miyao A."/>
            <person name="Hirochika H."/>
            <person name="Nishikawa T."/>
            <person name="Kadowaki K."/>
            <person name="Sugiura M."/>
            <person name="Burr B."/>
            <person name="Sasaki T."/>
        </authorList>
    </citation>
    <scope>NUCLEOTIDE SEQUENCE [LARGE SCALE GENOMIC DNA]</scope>
    <source>
        <strain evidence="11">cv. Nipponbare</strain>
    </source>
</reference>
<dbReference type="GO" id="GO:0004497">
    <property type="term" value="F:monooxygenase activity"/>
    <property type="evidence" value="ECO:0007669"/>
    <property type="project" value="UniProtKB-KW"/>
</dbReference>
<keyword evidence="5" id="KW-1133">Transmembrane helix</keyword>
<dbReference type="Proteomes" id="UP000000763">
    <property type="component" value="Chromosome 9"/>
</dbReference>
<dbReference type="PRINTS" id="PR00463">
    <property type="entry name" value="EP450I"/>
</dbReference>
<protein>
    <submittedName>
        <fullName evidence="10">Taxane 10-beta-hydroxylase (5-alpha-taxadienol-10-beta-hydroxylase) (Cytochrome P450 725A1)</fullName>
    </submittedName>
</protein>
<comment type="cofactor">
    <cofactor evidence="1 8">
        <name>heme</name>
        <dbReference type="ChEBI" id="CHEBI:30413"/>
    </cofactor>
</comment>
<dbReference type="PANTHER" id="PTHR24286:SF364">
    <property type="entry name" value="CYTOCHROME P450 FAMILY 718"/>
    <property type="match status" value="1"/>
</dbReference>
<gene>
    <name evidence="10" type="primary">P0027G10.35</name>
</gene>
<dbReference type="PANTHER" id="PTHR24286">
    <property type="entry name" value="CYTOCHROME P450 26"/>
    <property type="match status" value="1"/>
</dbReference>
<keyword evidence="3" id="KW-0812">Transmembrane</keyword>
<dbReference type="Gene3D" id="1.10.630.10">
    <property type="entry name" value="Cytochrome P450"/>
    <property type="match status" value="1"/>
</dbReference>
<dbReference type="InterPro" id="IPR002401">
    <property type="entry name" value="Cyt_P450_E_grp-I"/>
</dbReference>